<name>A0AAJ1B9J6_MEDGN</name>
<dbReference type="RefSeq" id="WP_226982358.1">
    <property type="nucleotide sequence ID" value="NZ_JAJBOM010000213.1"/>
</dbReference>
<gene>
    <name evidence="2" type="ORF">LIQ08_19690</name>
</gene>
<evidence type="ECO:0000259" key="1">
    <source>
        <dbReference type="Pfam" id="PF06580"/>
    </source>
</evidence>
<feature type="domain" description="Signal transduction histidine kinase internal region" evidence="1">
    <location>
        <begin position="1"/>
        <end position="62"/>
    </location>
</feature>
<organism evidence="2 3">
    <name type="scientific">Mediterraneibacter gnavus</name>
    <name type="common">Ruminococcus gnavus</name>
    <dbReference type="NCBI Taxonomy" id="33038"/>
    <lineage>
        <taxon>Bacteria</taxon>
        <taxon>Bacillati</taxon>
        <taxon>Bacillota</taxon>
        <taxon>Clostridia</taxon>
        <taxon>Lachnospirales</taxon>
        <taxon>Lachnospiraceae</taxon>
        <taxon>Mediterraneibacter</taxon>
    </lineage>
</organism>
<feature type="non-terminal residue" evidence="2">
    <location>
        <position position="77"/>
    </location>
</feature>
<evidence type="ECO:0000313" key="2">
    <source>
        <dbReference type="EMBL" id="MCB5621324.1"/>
    </source>
</evidence>
<sequence>YNALEQIRVQILKSNSAAASHMLLLLSKMYRNQTRRNLYITIAEECSQSENLINFYMYRYGDFEYEFNIHISIKIYG</sequence>
<dbReference type="AlphaFoldDB" id="A0AAJ1B9J6"/>
<dbReference type="GO" id="GO:0016020">
    <property type="term" value="C:membrane"/>
    <property type="evidence" value="ECO:0007669"/>
    <property type="project" value="InterPro"/>
</dbReference>
<comment type="caution">
    <text evidence="2">The sequence shown here is derived from an EMBL/GenBank/DDBJ whole genome shotgun (WGS) entry which is preliminary data.</text>
</comment>
<dbReference type="Pfam" id="PF06580">
    <property type="entry name" value="His_kinase"/>
    <property type="match status" value="1"/>
</dbReference>
<proteinExistence type="predicted"/>
<keyword evidence="2" id="KW-0418">Kinase</keyword>
<accession>A0AAJ1B9J6</accession>
<feature type="non-terminal residue" evidence="2">
    <location>
        <position position="1"/>
    </location>
</feature>
<dbReference type="InterPro" id="IPR010559">
    <property type="entry name" value="Sig_transdc_His_kin_internal"/>
</dbReference>
<dbReference type="Proteomes" id="UP001297370">
    <property type="component" value="Unassembled WGS sequence"/>
</dbReference>
<reference evidence="2" key="1">
    <citation type="submission" date="2021-10" db="EMBL/GenBank/DDBJ databases">
        <title>Collection of gut derived symbiotic bacterial strains cultured from healthy donors.</title>
        <authorList>
            <person name="Lin H."/>
            <person name="Littmann E."/>
            <person name="Claire K."/>
            <person name="Pamer E."/>
        </authorList>
    </citation>
    <scope>NUCLEOTIDE SEQUENCE</scope>
    <source>
        <strain evidence="2">MSK.23.18</strain>
    </source>
</reference>
<keyword evidence="2" id="KW-0808">Transferase</keyword>
<dbReference type="EMBL" id="JAJBOM010000213">
    <property type="protein sequence ID" value="MCB5621324.1"/>
    <property type="molecule type" value="Genomic_DNA"/>
</dbReference>
<protein>
    <submittedName>
        <fullName evidence="2">Histidine kinase</fullName>
    </submittedName>
</protein>
<evidence type="ECO:0000313" key="3">
    <source>
        <dbReference type="Proteomes" id="UP001297370"/>
    </source>
</evidence>
<dbReference type="GO" id="GO:0000155">
    <property type="term" value="F:phosphorelay sensor kinase activity"/>
    <property type="evidence" value="ECO:0007669"/>
    <property type="project" value="InterPro"/>
</dbReference>